<dbReference type="PANTHER" id="PTHR12934:SF11">
    <property type="entry name" value="LARGE RIBOSOMAL SUBUNIT PROTEIN UL15M"/>
    <property type="match status" value="1"/>
</dbReference>
<dbReference type="RefSeq" id="WP_165102803.1">
    <property type="nucleotide sequence ID" value="NZ_CP049056.1"/>
</dbReference>
<dbReference type="PANTHER" id="PTHR12934">
    <property type="entry name" value="50S RIBOSOMAL PROTEIN L15"/>
    <property type="match status" value="1"/>
</dbReference>
<dbReference type="InterPro" id="IPR021131">
    <property type="entry name" value="Ribosomal_uL15/eL18"/>
</dbReference>
<name>A0A7M3T6G5_9RHOB</name>
<dbReference type="SUPFAM" id="SSF52080">
    <property type="entry name" value="Ribosomal proteins L15p and L18e"/>
    <property type="match status" value="1"/>
</dbReference>
<gene>
    <name evidence="4" type="primary">rplO</name>
    <name evidence="8" type="ORF">G5B40_20370</name>
</gene>
<protein>
    <recommendedName>
        <fullName evidence="4">Large ribosomal subunit protein uL15</fullName>
    </recommendedName>
</protein>
<keyword evidence="3 4" id="KW-0687">Ribonucleoprotein</keyword>
<dbReference type="NCBIfam" id="TIGR01071">
    <property type="entry name" value="rplO_bact"/>
    <property type="match status" value="1"/>
</dbReference>
<dbReference type="Gene3D" id="3.100.10.10">
    <property type="match status" value="1"/>
</dbReference>
<feature type="region of interest" description="Disordered" evidence="6">
    <location>
        <begin position="1"/>
        <end position="44"/>
    </location>
</feature>
<dbReference type="AlphaFoldDB" id="A0A7M3T6G5"/>
<dbReference type="GO" id="GO:0003735">
    <property type="term" value="F:structural constituent of ribosome"/>
    <property type="evidence" value="ECO:0007669"/>
    <property type="project" value="InterPro"/>
</dbReference>
<keyword evidence="4" id="KW-0699">rRNA-binding</keyword>
<feature type="compositionally biased region" description="Gly residues" evidence="6">
    <location>
        <begin position="21"/>
        <end position="35"/>
    </location>
</feature>
<dbReference type="InterPro" id="IPR001196">
    <property type="entry name" value="Ribosomal_uL15_CS"/>
</dbReference>
<dbReference type="HAMAP" id="MF_01341">
    <property type="entry name" value="Ribosomal_uL15"/>
    <property type="match status" value="1"/>
</dbReference>
<organism evidence="8 9">
    <name type="scientific">Pikeienuella piscinae</name>
    <dbReference type="NCBI Taxonomy" id="2748098"/>
    <lineage>
        <taxon>Bacteria</taxon>
        <taxon>Pseudomonadati</taxon>
        <taxon>Pseudomonadota</taxon>
        <taxon>Alphaproteobacteria</taxon>
        <taxon>Rhodobacterales</taxon>
        <taxon>Paracoccaceae</taxon>
        <taxon>Pikeienuella</taxon>
    </lineage>
</organism>
<evidence type="ECO:0000256" key="5">
    <source>
        <dbReference type="RuleBase" id="RU003888"/>
    </source>
</evidence>
<reference evidence="8 9" key="1">
    <citation type="submission" date="2020-02" db="EMBL/GenBank/DDBJ databases">
        <title>complete genome sequence of Rhodobacteraceae bacterium.</title>
        <authorList>
            <person name="Park J."/>
            <person name="Kim Y.-S."/>
            <person name="Kim K.-H."/>
        </authorList>
    </citation>
    <scope>NUCLEOTIDE SEQUENCE [LARGE SCALE GENOMIC DNA]</scope>
    <source>
        <strain evidence="8 9">RR4-56</strain>
    </source>
</reference>
<dbReference type="EMBL" id="CP049056">
    <property type="protein sequence ID" value="QIE57596.1"/>
    <property type="molecule type" value="Genomic_DNA"/>
</dbReference>
<dbReference type="Pfam" id="PF00828">
    <property type="entry name" value="Ribosomal_L27A"/>
    <property type="match status" value="1"/>
</dbReference>
<comment type="function">
    <text evidence="4">Binds to the 23S rRNA.</text>
</comment>
<dbReference type="InterPro" id="IPR030878">
    <property type="entry name" value="Ribosomal_uL15"/>
</dbReference>
<dbReference type="Proteomes" id="UP000503336">
    <property type="component" value="Chromosome"/>
</dbReference>
<dbReference type="GO" id="GO:0019843">
    <property type="term" value="F:rRNA binding"/>
    <property type="evidence" value="ECO:0007669"/>
    <property type="project" value="UniProtKB-UniRule"/>
</dbReference>
<evidence type="ECO:0000313" key="9">
    <source>
        <dbReference type="Proteomes" id="UP000503336"/>
    </source>
</evidence>
<comment type="subunit">
    <text evidence="4">Part of the 50S ribosomal subunit.</text>
</comment>
<keyword evidence="9" id="KW-1185">Reference proteome</keyword>
<dbReference type="PROSITE" id="PS00475">
    <property type="entry name" value="RIBOSOMAL_L15"/>
    <property type="match status" value="1"/>
</dbReference>
<dbReference type="KEGG" id="hdh:G5B40_20370"/>
<evidence type="ECO:0000256" key="3">
    <source>
        <dbReference type="ARBA" id="ARBA00023274"/>
    </source>
</evidence>
<feature type="domain" description="Large ribosomal subunit protein uL15/eL18" evidence="7">
    <location>
        <begin position="75"/>
        <end position="149"/>
    </location>
</feature>
<evidence type="ECO:0000256" key="2">
    <source>
        <dbReference type="ARBA" id="ARBA00022980"/>
    </source>
</evidence>
<evidence type="ECO:0000256" key="1">
    <source>
        <dbReference type="ARBA" id="ARBA00007320"/>
    </source>
</evidence>
<dbReference type="GO" id="GO:0022625">
    <property type="term" value="C:cytosolic large ribosomal subunit"/>
    <property type="evidence" value="ECO:0007669"/>
    <property type="project" value="TreeGrafter"/>
</dbReference>
<dbReference type="InterPro" id="IPR005749">
    <property type="entry name" value="Ribosomal_uL15_bac-type"/>
</dbReference>
<evidence type="ECO:0000256" key="6">
    <source>
        <dbReference type="SAM" id="MobiDB-lite"/>
    </source>
</evidence>
<keyword evidence="2 4" id="KW-0689">Ribosomal protein</keyword>
<sequence>MKLHELSDNPGATKARKRVGRGPGSGTGKTAGRGVKGQKSRSGVAIKGFEGGQMPITRRLPKRGFNNINGKNFAIVNLKTLQDALDRGVIEAKAELDETALVAAGVIRRPLDGVRLLAKGELSAALTLKIAGASKAAVEAVEKAGGKVEIVDVVALRRAAKREAKAAAKA</sequence>
<evidence type="ECO:0000256" key="4">
    <source>
        <dbReference type="HAMAP-Rule" id="MF_01341"/>
    </source>
</evidence>
<dbReference type="GO" id="GO:0006412">
    <property type="term" value="P:translation"/>
    <property type="evidence" value="ECO:0007669"/>
    <property type="project" value="UniProtKB-UniRule"/>
</dbReference>
<keyword evidence="4" id="KW-0694">RNA-binding</keyword>
<proteinExistence type="inferred from homology"/>
<evidence type="ECO:0000259" key="7">
    <source>
        <dbReference type="Pfam" id="PF00828"/>
    </source>
</evidence>
<evidence type="ECO:0000313" key="8">
    <source>
        <dbReference type="EMBL" id="QIE57596.1"/>
    </source>
</evidence>
<accession>A0A7M3T6G5</accession>
<dbReference type="InterPro" id="IPR036227">
    <property type="entry name" value="Ribosomal_uL15/eL18_sf"/>
</dbReference>
<comment type="similarity">
    <text evidence="1 4 5">Belongs to the universal ribosomal protein uL15 family.</text>
</comment>